<organism evidence="1 2">
    <name type="scientific">Puccinia striiformis f. sp. tritici</name>
    <dbReference type="NCBI Taxonomy" id="168172"/>
    <lineage>
        <taxon>Eukaryota</taxon>
        <taxon>Fungi</taxon>
        <taxon>Dikarya</taxon>
        <taxon>Basidiomycota</taxon>
        <taxon>Pucciniomycotina</taxon>
        <taxon>Pucciniomycetes</taxon>
        <taxon>Pucciniales</taxon>
        <taxon>Pucciniaceae</taxon>
        <taxon>Puccinia</taxon>
    </lineage>
</organism>
<sequence length="64" mass="7295">MLILDAAIQEIISTDYEEASSEPANDQTPEAWIIYIGRAETYRRIARLTERATGPMGRPKRQET</sequence>
<dbReference type="Proteomes" id="UP001060170">
    <property type="component" value="Chromosome 4"/>
</dbReference>
<reference evidence="2" key="1">
    <citation type="journal article" date="2018" name="BMC Genomics">
        <title>Genomic insights into host adaptation between the wheat stripe rust pathogen (Puccinia striiformis f. sp. tritici) and the barley stripe rust pathogen (Puccinia striiformis f. sp. hordei).</title>
        <authorList>
            <person name="Xia C."/>
            <person name="Wang M."/>
            <person name="Yin C."/>
            <person name="Cornejo O.E."/>
            <person name="Hulbert S.H."/>
            <person name="Chen X."/>
        </authorList>
    </citation>
    <scope>NUCLEOTIDE SEQUENCE [LARGE SCALE GENOMIC DNA]</scope>
    <source>
        <strain evidence="2">93-210</strain>
    </source>
</reference>
<protein>
    <submittedName>
        <fullName evidence="1">Uncharacterized protein</fullName>
    </submittedName>
</protein>
<gene>
    <name evidence="1" type="ORF">MJO28_004316</name>
</gene>
<reference evidence="2" key="2">
    <citation type="journal article" date="2018" name="Mol. Plant Microbe Interact.">
        <title>Genome sequence resources for the wheat stripe rust pathogen (Puccinia striiformis f. sp. tritici) and the barley stripe rust pathogen (Puccinia striiformis f. sp. hordei).</title>
        <authorList>
            <person name="Xia C."/>
            <person name="Wang M."/>
            <person name="Yin C."/>
            <person name="Cornejo O.E."/>
            <person name="Hulbert S.H."/>
            <person name="Chen X."/>
        </authorList>
    </citation>
    <scope>NUCLEOTIDE SEQUENCE [LARGE SCALE GENOMIC DNA]</scope>
    <source>
        <strain evidence="2">93-210</strain>
    </source>
</reference>
<accession>A0ACC0EP40</accession>
<name>A0ACC0EP40_9BASI</name>
<evidence type="ECO:0000313" key="1">
    <source>
        <dbReference type="EMBL" id="KAI7957221.1"/>
    </source>
</evidence>
<evidence type="ECO:0000313" key="2">
    <source>
        <dbReference type="Proteomes" id="UP001060170"/>
    </source>
</evidence>
<keyword evidence="2" id="KW-1185">Reference proteome</keyword>
<reference evidence="1 2" key="3">
    <citation type="journal article" date="2022" name="Microbiol. Spectr.">
        <title>Folding features and dynamics of 3D genome architecture in plant fungal pathogens.</title>
        <authorList>
            <person name="Xia C."/>
        </authorList>
    </citation>
    <scope>NUCLEOTIDE SEQUENCE [LARGE SCALE GENOMIC DNA]</scope>
    <source>
        <strain evidence="1 2">93-210</strain>
    </source>
</reference>
<dbReference type="EMBL" id="CM045868">
    <property type="protein sequence ID" value="KAI7957221.1"/>
    <property type="molecule type" value="Genomic_DNA"/>
</dbReference>
<comment type="caution">
    <text evidence="1">The sequence shown here is derived from an EMBL/GenBank/DDBJ whole genome shotgun (WGS) entry which is preliminary data.</text>
</comment>
<proteinExistence type="predicted"/>